<dbReference type="InterPro" id="IPR050276">
    <property type="entry name" value="MshD_Acetyltransferase"/>
</dbReference>
<accession>A0ABV6LU20</accession>
<proteinExistence type="predicted"/>
<sequence>MAGKAAGEYGIMSNEVIRRMVEEDMESILHIEQECFATPWSKEAFFHELYDNPYAYYFVMEVEGQVIGYCGLWVIIDEAHVTNIAILPSFRGHSFGKKLFNVVLEAARTIGAIQLSLEVRVSNVVAQKLYRSFGLVPGGIRKNYYTDNQEDAVVMWVKL</sequence>
<comment type="caution">
    <text evidence="2">The sequence shown here is derived from an EMBL/GenBank/DDBJ whole genome shotgun (WGS) entry which is preliminary data.</text>
</comment>
<dbReference type="InterPro" id="IPR016181">
    <property type="entry name" value="Acyl_CoA_acyltransferase"/>
</dbReference>
<keyword evidence="2" id="KW-0012">Acyltransferase</keyword>
<evidence type="ECO:0000259" key="1">
    <source>
        <dbReference type="PROSITE" id="PS51186"/>
    </source>
</evidence>
<dbReference type="PROSITE" id="PS51186">
    <property type="entry name" value="GNAT"/>
    <property type="match status" value="1"/>
</dbReference>
<keyword evidence="2" id="KW-0687">Ribonucleoprotein</keyword>
<dbReference type="EMBL" id="JBHLTP010000022">
    <property type="protein sequence ID" value="MFC0525829.1"/>
    <property type="molecule type" value="Genomic_DNA"/>
</dbReference>
<evidence type="ECO:0000313" key="2">
    <source>
        <dbReference type="EMBL" id="MFC0525829.1"/>
    </source>
</evidence>
<keyword evidence="3" id="KW-1185">Reference proteome</keyword>
<keyword evidence="2" id="KW-0689">Ribosomal protein</keyword>
<dbReference type="PANTHER" id="PTHR43617:SF20">
    <property type="entry name" value="N-ALPHA-ACETYLTRANSFERASE RIMI"/>
    <property type="match status" value="1"/>
</dbReference>
<dbReference type="EC" id="2.3.1.266" evidence="2"/>
<dbReference type="SUPFAM" id="SSF55729">
    <property type="entry name" value="Acyl-CoA N-acyltransferases (Nat)"/>
    <property type="match status" value="1"/>
</dbReference>
<dbReference type="Pfam" id="PF00583">
    <property type="entry name" value="Acetyltransf_1"/>
    <property type="match status" value="1"/>
</dbReference>
<reference evidence="2 3" key="1">
    <citation type="submission" date="2024-09" db="EMBL/GenBank/DDBJ databases">
        <authorList>
            <person name="Sun Q."/>
            <person name="Mori K."/>
        </authorList>
    </citation>
    <scope>NUCLEOTIDE SEQUENCE [LARGE SCALE GENOMIC DNA]</scope>
    <source>
        <strain evidence="2 3">NCAIM B.02529</strain>
    </source>
</reference>
<dbReference type="GO" id="GO:0005840">
    <property type="term" value="C:ribosome"/>
    <property type="evidence" value="ECO:0007669"/>
    <property type="project" value="UniProtKB-KW"/>
</dbReference>
<dbReference type="Proteomes" id="UP001589836">
    <property type="component" value="Unassembled WGS sequence"/>
</dbReference>
<gene>
    <name evidence="2" type="primary">rimI</name>
    <name evidence="2" type="ORF">ACFFGV_19815</name>
</gene>
<organism evidence="2 3">
    <name type="scientific">Pontibacillus salicampi</name>
    <dbReference type="NCBI Taxonomy" id="1449801"/>
    <lineage>
        <taxon>Bacteria</taxon>
        <taxon>Bacillati</taxon>
        <taxon>Bacillota</taxon>
        <taxon>Bacilli</taxon>
        <taxon>Bacillales</taxon>
        <taxon>Bacillaceae</taxon>
        <taxon>Pontibacillus</taxon>
    </lineage>
</organism>
<dbReference type="Gene3D" id="3.40.630.30">
    <property type="match status" value="1"/>
</dbReference>
<keyword evidence="2" id="KW-0808">Transferase</keyword>
<dbReference type="GO" id="GO:0008999">
    <property type="term" value="F:protein-N-terminal-alanine acetyltransferase activity"/>
    <property type="evidence" value="ECO:0007669"/>
    <property type="project" value="UniProtKB-EC"/>
</dbReference>
<dbReference type="PANTHER" id="PTHR43617">
    <property type="entry name" value="L-AMINO ACID N-ACETYLTRANSFERASE"/>
    <property type="match status" value="1"/>
</dbReference>
<dbReference type="CDD" id="cd04301">
    <property type="entry name" value="NAT_SF"/>
    <property type="match status" value="1"/>
</dbReference>
<name>A0ABV6LU20_9BACI</name>
<dbReference type="InterPro" id="IPR006464">
    <property type="entry name" value="AcTrfase_RimI/Ard1"/>
</dbReference>
<feature type="domain" description="N-acetyltransferase" evidence="1">
    <location>
        <begin position="15"/>
        <end position="159"/>
    </location>
</feature>
<dbReference type="NCBIfam" id="TIGR01575">
    <property type="entry name" value="rimI"/>
    <property type="match status" value="1"/>
</dbReference>
<dbReference type="RefSeq" id="WP_377351567.1">
    <property type="nucleotide sequence ID" value="NZ_JBHLTP010000022.1"/>
</dbReference>
<evidence type="ECO:0000313" key="3">
    <source>
        <dbReference type="Proteomes" id="UP001589836"/>
    </source>
</evidence>
<protein>
    <submittedName>
        <fullName evidence="2">Ribosomal protein S18-alanine N-acetyltransferase</fullName>
        <ecNumber evidence="2">2.3.1.266</ecNumber>
    </submittedName>
</protein>
<dbReference type="InterPro" id="IPR000182">
    <property type="entry name" value="GNAT_dom"/>
</dbReference>